<dbReference type="Gene3D" id="3.30.70.3290">
    <property type="match status" value="1"/>
</dbReference>
<name>Q8RJY0_STIAU</name>
<dbReference type="InterPro" id="IPR016036">
    <property type="entry name" value="Malonyl_transacylase_ACP-bd"/>
</dbReference>
<dbReference type="PROSITE" id="PS52004">
    <property type="entry name" value="KS3_2"/>
    <property type="match status" value="1"/>
</dbReference>
<dbReference type="InterPro" id="IPR050091">
    <property type="entry name" value="PKS_NRPS_Biosynth_Enz"/>
</dbReference>
<dbReference type="InterPro" id="IPR032821">
    <property type="entry name" value="PKS_assoc"/>
</dbReference>
<dbReference type="InterPro" id="IPR020841">
    <property type="entry name" value="PKS_Beta-ketoAc_synthase_dom"/>
</dbReference>
<dbReference type="PANTHER" id="PTHR43775">
    <property type="entry name" value="FATTY ACID SYNTHASE"/>
    <property type="match status" value="1"/>
</dbReference>
<dbReference type="Gene3D" id="3.10.129.110">
    <property type="entry name" value="Polyketide synthase dehydratase"/>
    <property type="match status" value="1"/>
</dbReference>
<keyword evidence="2" id="KW-0597">Phosphoprotein</keyword>
<evidence type="ECO:0000256" key="5">
    <source>
        <dbReference type="PROSITE-ProRule" id="PRU01363"/>
    </source>
</evidence>
<dbReference type="Pfam" id="PF14765">
    <property type="entry name" value="PS-DH"/>
    <property type="match status" value="1"/>
</dbReference>
<dbReference type="InterPro" id="IPR042104">
    <property type="entry name" value="PKS_dehydratase_sf"/>
</dbReference>
<dbReference type="InterPro" id="IPR020806">
    <property type="entry name" value="PKS_PP-bd"/>
</dbReference>
<dbReference type="InterPro" id="IPR014031">
    <property type="entry name" value="Ketoacyl_synth_C"/>
</dbReference>
<protein>
    <submittedName>
        <fullName evidence="9">StiG protein</fullName>
    </submittedName>
</protein>
<evidence type="ECO:0000259" key="7">
    <source>
        <dbReference type="PROSITE" id="PS52004"/>
    </source>
</evidence>
<dbReference type="InterPro" id="IPR016035">
    <property type="entry name" value="Acyl_Trfase/lysoPLipase"/>
</dbReference>
<dbReference type="InterPro" id="IPR049551">
    <property type="entry name" value="PKS_DH_C"/>
</dbReference>
<dbReference type="InterPro" id="IPR006162">
    <property type="entry name" value="Ppantetheine_attach_site"/>
</dbReference>
<dbReference type="SMART" id="SM00827">
    <property type="entry name" value="PKS_AT"/>
    <property type="match status" value="1"/>
</dbReference>
<evidence type="ECO:0000259" key="8">
    <source>
        <dbReference type="PROSITE" id="PS52019"/>
    </source>
</evidence>
<accession>Q8RJY0</accession>
<dbReference type="GO" id="GO:0031177">
    <property type="term" value="F:phosphopantetheine binding"/>
    <property type="evidence" value="ECO:0007669"/>
    <property type="project" value="InterPro"/>
</dbReference>
<dbReference type="FunFam" id="3.40.47.10:FF:000019">
    <property type="entry name" value="Polyketide synthase type I"/>
    <property type="match status" value="1"/>
</dbReference>
<sequence length="1398" mass="150205">MSKPANPVEQLSPLQQALLALREMRAKLDASERARTEPIAVVGMGCRVPGGASNAELLWALLRDGVDAISEVPADRWDLKDYYDPDPDAVGKMYTRHGGFVDAIDRFDAQFFGIAPKEASRMDPQQRLLLEVTWEALEHAGIAVDRLTGSSTGVFVGLCNNDYSFLHMRSGAGDAPDTYSATGSALSIASGRISYLLGLQGPCMTVDTACSASLLTVHLACQSLRQRECNLALAGGVNAILLPEGTVSGCQLRALAPDGRCKTFDAAANGYVRSEGCGMVVLKRLSDALADGDDILAVIRGSAVNQDGRSGGLTAPNGPAQEDVIRKALARAGVEPKQVGYVEAHGTGTSLGDPIEVRALGAVLGAGRSKEQPLLLGSIKTNVGHLEGAAGIAGLLKVVLMLKHGEIPPHLHLSRPNPYISWDELPLAIPARRIPWAPIDGRRIAGVSSFGLSGTNVHVVLEAAPPRTAATSGPAAPRSESDLFHLLPLSARTKGALESLAKEYLGLLSQEAPAAAPLLQDVCRSASVRRSHHEHRLAVVGKTHAELSEQLQNFLRGETLAGLSTGYTVPGERRKVVFIFPGQGSQWVGMGRKLLAQEPVFRAAIERCDEEMRTHLNGSLLEALRDGSAALPLDRIDVLQPALFAFEVALAALWRSWGIEPDAVIGHSMGEVAAAHVAGILSLPDAVRIICQRSKLLRRVSGQGAMAVVALSMEAVRRELAGYEDRLAVAVSNSPASTVISGDPTVLRELLGRFKERDIFCREVKVDVASHSPQMDPLRGELLQALTGISARPASVPFYSTVKDRLVEGSELDVAYWADNLREPVLFGNAVQGLLSEGHEIFLELSPHPILLTPVEEILHASGRQGAALPSVRRDAPEQATLLASLGSLYSLGASVDWMKLATDGQFVRLPSYPWQRQRFWHPAAELAPRARVERGGRQESEQGHPLLGGYLPLARPEGTHAWEIVLDPEAQPFLFEHRIKGAALLPGSVFLEMALAAAKEALGWQPLVVSEMELHRALVLPKHGTCAVQLLIEPVREGRAGFQIYGRASASESWSLHVTGTLREKHGELESLTKEELALSAIEARCDTEVPGERFYERIASMGVQLGSSQQLIEHLRQREGEALASLRIPDGLVSELSTYVLHPSLVDACFQLFGAMSMASGTQESGDFVHLPVHLGGVQVVRRPEGRLWAHARLDLEASDGELPSGSVRLLDETGKTLVLMKGVRFMRVHREALEAQASPDAASSAPGQEAPGRARIAHLVAGAPAARRRGLLLAEVCSDVCGVLGFDPAAPLETRLGFFKMGMDSLTAMKLRKRLEVGIGKSLPPTLVFEYPNIEQLTDFLGRELAIHSAAPENTPVGNPSRGIPDELEGLPEEELIALFDREMAALERTSGEKS</sequence>
<dbReference type="InterPro" id="IPR036736">
    <property type="entry name" value="ACP-like_sf"/>
</dbReference>
<dbReference type="GO" id="GO:0004315">
    <property type="term" value="F:3-oxoacyl-[acyl-carrier-protein] synthase activity"/>
    <property type="evidence" value="ECO:0007669"/>
    <property type="project" value="InterPro"/>
</dbReference>
<evidence type="ECO:0000259" key="6">
    <source>
        <dbReference type="PROSITE" id="PS50075"/>
    </source>
</evidence>
<dbReference type="SUPFAM" id="SSF53901">
    <property type="entry name" value="Thiolase-like"/>
    <property type="match status" value="1"/>
</dbReference>
<dbReference type="InterPro" id="IPR014030">
    <property type="entry name" value="Ketoacyl_synth_N"/>
</dbReference>
<organism evidence="9">
    <name type="scientific">Stigmatella aurantiaca</name>
    <dbReference type="NCBI Taxonomy" id="41"/>
    <lineage>
        <taxon>Bacteria</taxon>
        <taxon>Pseudomonadati</taxon>
        <taxon>Myxococcota</taxon>
        <taxon>Myxococcia</taxon>
        <taxon>Myxococcales</taxon>
        <taxon>Cystobacterineae</taxon>
        <taxon>Archangiaceae</taxon>
        <taxon>Stigmatella</taxon>
    </lineage>
</organism>
<comment type="function">
    <text evidence="4">Involved in production of the polyketide antibiotic thailandamide.</text>
</comment>
<dbReference type="Pfam" id="PF02801">
    <property type="entry name" value="Ketoacyl-synt_C"/>
    <property type="match status" value="1"/>
</dbReference>
<dbReference type="InterPro" id="IPR049552">
    <property type="entry name" value="PKS_DH_N"/>
</dbReference>
<dbReference type="PROSITE" id="PS52019">
    <property type="entry name" value="PKS_MFAS_DH"/>
    <property type="match status" value="1"/>
</dbReference>
<dbReference type="InterPro" id="IPR016039">
    <property type="entry name" value="Thiolase-like"/>
</dbReference>
<dbReference type="SUPFAM" id="SSF55048">
    <property type="entry name" value="Probable ACP-binding domain of malonyl-CoA ACP transacylase"/>
    <property type="match status" value="1"/>
</dbReference>
<dbReference type="EMBL" id="AJ421825">
    <property type="protein sequence ID" value="CAD19091.1"/>
    <property type="molecule type" value="Genomic_DNA"/>
</dbReference>
<dbReference type="SMART" id="SM01294">
    <property type="entry name" value="PKS_PP_betabranch"/>
    <property type="match status" value="1"/>
</dbReference>
<dbReference type="PANTHER" id="PTHR43775:SF37">
    <property type="entry name" value="SI:DKEY-61P9.11"/>
    <property type="match status" value="1"/>
</dbReference>
<dbReference type="PROSITE" id="PS00012">
    <property type="entry name" value="PHOSPHOPANTETHEINE"/>
    <property type="match status" value="1"/>
</dbReference>
<reference evidence="9" key="1">
    <citation type="journal article" date="2002" name="J. Biol. Chem.">
        <title>The biosynthesis of the aromatic myxobacterial electron transport inhibitor stigmatellin is directed by a novel type of modular polyketide synthase.</title>
        <authorList>
            <person name="Gaitatzis N."/>
            <person name="Silakowski B."/>
            <person name="Kunze B."/>
            <person name="Nordsiek G."/>
            <person name="Blocker H."/>
            <person name="Hofle G."/>
            <person name="Muller R."/>
        </authorList>
    </citation>
    <scope>NUCLEOTIDE SEQUENCE</scope>
    <source>
        <strain evidence="9">Sg a15</strain>
    </source>
</reference>
<dbReference type="InterPro" id="IPR014043">
    <property type="entry name" value="Acyl_transferase_dom"/>
</dbReference>
<dbReference type="Gene3D" id="3.40.47.10">
    <property type="match status" value="1"/>
</dbReference>
<evidence type="ECO:0000256" key="2">
    <source>
        <dbReference type="ARBA" id="ARBA00022553"/>
    </source>
</evidence>
<dbReference type="InterPro" id="IPR001227">
    <property type="entry name" value="Ac_transferase_dom_sf"/>
</dbReference>
<dbReference type="KEGG" id="ag:CAD19091"/>
<dbReference type="Pfam" id="PF00109">
    <property type="entry name" value="ketoacyl-synt"/>
    <property type="match status" value="1"/>
</dbReference>
<feature type="domain" description="Carrier" evidence="6">
    <location>
        <begin position="1270"/>
        <end position="1348"/>
    </location>
</feature>
<dbReference type="SUPFAM" id="SSF52151">
    <property type="entry name" value="FabD/lysophospholipase-like"/>
    <property type="match status" value="1"/>
</dbReference>
<dbReference type="InterPro" id="IPR009081">
    <property type="entry name" value="PP-bd_ACP"/>
</dbReference>
<dbReference type="PROSITE" id="PS50075">
    <property type="entry name" value="CARRIER"/>
    <property type="match status" value="1"/>
</dbReference>
<dbReference type="Pfam" id="PF16197">
    <property type="entry name" value="KAsynt_C_assoc"/>
    <property type="match status" value="1"/>
</dbReference>
<feature type="region of interest" description="N-terminal hotdog fold" evidence="5">
    <location>
        <begin position="945"/>
        <end position="1070"/>
    </location>
</feature>
<dbReference type="InterPro" id="IPR018201">
    <property type="entry name" value="Ketoacyl_synth_AS"/>
</dbReference>
<feature type="active site" description="Proton acceptor; for dehydratase activity" evidence="5">
    <location>
        <position position="978"/>
    </location>
</feature>
<feature type="domain" description="Ketosynthase family 3 (KS3)" evidence="7">
    <location>
        <begin position="36"/>
        <end position="463"/>
    </location>
</feature>
<dbReference type="Gene3D" id="1.10.1200.10">
    <property type="entry name" value="ACP-like"/>
    <property type="match status" value="1"/>
</dbReference>
<feature type="active site" description="Proton donor; for dehydratase activity" evidence="5">
    <location>
        <position position="1149"/>
    </location>
</feature>
<dbReference type="GO" id="GO:0006633">
    <property type="term" value="P:fatty acid biosynthetic process"/>
    <property type="evidence" value="ECO:0007669"/>
    <property type="project" value="InterPro"/>
</dbReference>
<dbReference type="Gene3D" id="3.40.366.10">
    <property type="entry name" value="Malonyl-Coenzyme A Acyl Carrier Protein, domain 2"/>
    <property type="match status" value="1"/>
</dbReference>
<feature type="domain" description="PKS/mFAS DH" evidence="8">
    <location>
        <begin position="945"/>
        <end position="1237"/>
    </location>
</feature>
<dbReference type="SMART" id="SM00823">
    <property type="entry name" value="PKS_PP"/>
    <property type="match status" value="1"/>
</dbReference>
<keyword evidence="1" id="KW-0596">Phosphopantetheine</keyword>
<gene>
    <name evidence="9" type="primary">stiG</name>
</gene>
<dbReference type="FunFam" id="3.40.366.10:FF:000002">
    <property type="entry name" value="Probable polyketide synthase 2"/>
    <property type="match status" value="1"/>
</dbReference>
<dbReference type="SMART" id="SM00825">
    <property type="entry name" value="PKS_KS"/>
    <property type="match status" value="1"/>
</dbReference>
<dbReference type="InterPro" id="IPR020807">
    <property type="entry name" value="PKS_DH"/>
</dbReference>
<proteinExistence type="predicted"/>
<feature type="region of interest" description="C-terminal hotdog fold" evidence="5">
    <location>
        <begin position="1088"/>
        <end position="1237"/>
    </location>
</feature>
<dbReference type="PROSITE" id="PS00606">
    <property type="entry name" value="KS3_1"/>
    <property type="match status" value="1"/>
</dbReference>
<dbReference type="Pfam" id="PF21089">
    <property type="entry name" value="PKS_DH_N"/>
    <property type="match status" value="1"/>
</dbReference>
<keyword evidence="3" id="KW-0808">Transferase</keyword>
<evidence type="ECO:0000313" key="9">
    <source>
        <dbReference type="EMBL" id="CAD19091.1"/>
    </source>
</evidence>
<evidence type="ECO:0000256" key="4">
    <source>
        <dbReference type="ARBA" id="ARBA00054155"/>
    </source>
</evidence>
<dbReference type="GO" id="GO:0004312">
    <property type="term" value="F:fatty acid synthase activity"/>
    <property type="evidence" value="ECO:0007669"/>
    <property type="project" value="TreeGrafter"/>
</dbReference>
<dbReference type="SUPFAM" id="SSF47336">
    <property type="entry name" value="ACP-like"/>
    <property type="match status" value="1"/>
</dbReference>
<dbReference type="CDD" id="cd00833">
    <property type="entry name" value="PKS"/>
    <property type="match status" value="1"/>
</dbReference>
<evidence type="ECO:0000256" key="1">
    <source>
        <dbReference type="ARBA" id="ARBA00022450"/>
    </source>
</evidence>
<evidence type="ECO:0000256" key="3">
    <source>
        <dbReference type="ARBA" id="ARBA00022679"/>
    </source>
</evidence>
<dbReference type="Pfam" id="PF00698">
    <property type="entry name" value="Acyl_transf_1"/>
    <property type="match status" value="1"/>
</dbReference>
<dbReference type="SMART" id="SM00826">
    <property type="entry name" value="PKS_DH"/>
    <property type="match status" value="1"/>
</dbReference>
<dbReference type="InterPro" id="IPR049900">
    <property type="entry name" value="PKS_mFAS_DH"/>
</dbReference>
<dbReference type="Pfam" id="PF00550">
    <property type="entry name" value="PP-binding"/>
    <property type="match status" value="1"/>
</dbReference>